<keyword evidence="3" id="KW-0560">Oxidoreductase</keyword>
<dbReference type="EMBL" id="CP063304">
    <property type="protein sequence ID" value="QOV19354.1"/>
    <property type="molecule type" value="Genomic_DNA"/>
</dbReference>
<evidence type="ECO:0000313" key="10">
    <source>
        <dbReference type="Proteomes" id="UP000593601"/>
    </source>
</evidence>
<evidence type="ECO:0000256" key="5">
    <source>
        <dbReference type="PIRSR" id="PIRSR000097-2"/>
    </source>
</evidence>
<protein>
    <submittedName>
        <fullName evidence="9">Aldo/keto reductase</fullName>
    </submittedName>
</protein>
<dbReference type="CDD" id="cd19071">
    <property type="entry name" value="AKR_AKR1-5-like"/>
    <property type="match status" value="1"/>
</dbReference>
<dbReference type="InterPro" id="IPR020471">
    <property type="entry name" value="AKR"/>
</dbReference>
<reference evidence="9 10" key="1">
    <citation type="submission" date="2020-10" db="EMBL/GenBank/DDBJ databases">
        <title>Blautia liquoris sp.nov., isolated from the mud in a fermentation cellar used for the production of Chinese strong-flavoured liquor.</title>
        <authorList>
            <person name="Lu L."/>
        </authorList>
    </citation>
    <scope>NUCLEOTIDE SEQUENCE [LARGE SCALE GENOMIC DNA]</scope>
    <source>
        <strain evidence="9 10">LZLJ-3</strain>
    </source>
</reference>
<evidence type="ECO:0000256" key="2">
    <source>
        <dbReference type="ARBA" id="ARBA00022857"/>
    </source>
</evidence>
<evidence type="ECO:0000256" key="1">
    <source>
        <dbReference type="ARBA" id="ARBA00007905"/>
    </source>
</evidence>
<accession>A0A7M2RH73</accession>
<dbReference type="PANTHER" id="PTHR43827:SF3">
    <property type="entry name" value="NADP-DEPENDENT OXIDOREDUCTASE DOMAIN-CONTAINING PROTEIN"/>
    <property type="match status" value="1"/>
</dbReference>
<evidence type="ECO:0000259" key="8">
    <source>
        <dbReference type="Pfam" id="PF00248"/>
    </source>
</evidence>
<organism evidence="9 10">
    <name type="scientific">Blautia liquoris</name>
    <dbReference type="NCBI Taxonomy" id="2779518"/>
    <lineage>
        <taxon>Bacteria</taxon>
        <taxon>Bacillati</taxon>
        <taxon>Bacillota</taxon>
        <taxon>Clostridia</taxon>
        <taxon>Lachnospirales</taxon>
        <taxon>Lachnospiraceae</taxon>
        <taxon>Blautia</taxon>
    </lineage>
</organism>
<feature type="coiled-coil region" evidence="7">
    <location>
        <begin position="79"/>
        <end position="106"/>
    </location>
</feature>
<dbReference type="Pfam" id="PF00248">
    <property type="entry name" value="Aldo_ket_red"/>
    <property type="match status" value="1"/>
</dbReference>
<evidence type="ECO:0000256" key="4">
    <source>
        <dbReference type="PIRSR" id="PIRSR000097-1"/>
    </source>
</evidence>
<dbReference type="KEGG" id="bliq:INP51_15690"/>
<proteinExistence type="inferred from homology"/>
<name>A0A7M2RH73_9FIRM</name>
<dbReference type="PROSITE" id="PS00062">
    <property type="entry name" value="ALDOKETO_REDUCTASE_2"/>
    <property type="match status" value="1"/>
</dbReference>
<gene>
    <name evidence="9" type="ORF">INP51_15690</name>
</gene>
<keyword evidence="10" id="KW-1185">Reference proteome</keyword>
<dbReference type="Proteomes" id="UP000593601">
    <property type="component" value="Chromosome"/>
</dbReference>
<feature type="binding site" evidence="5">
    <location>
        <position position="107"/>
    </location>
    <ligand>
        <name>substrate</name>
    </ligand>
</feature>
<feature type="domain" description="NADP-dependent oxidoreductase" evidence="8">
    <location>
        <begin position="23"/>
        <end position="258"/>
    </location>
</feature>
<dbReference type="InterPro" id="IPR023210">
    <property type="entry name" value="NADP_OxRdtase_dom"/>
</dbReference>
<dbReference type="InterPro" id="IPR036812">
    <property type="entry name" value="NAD(P)_OxRdtase_dom_sf"/>
</dbReference>
<dbReference type="GO" id="GO:0016616">
    <property type="term" value="F:oxidoreductase activity, acting on the CH-OH group of donors, NAD or NADP as acceptor"/>
    <property type="evidence" value="ECO:0007669"/>
    <property type="project" value="UniProtKB-ARBA"/>
</dbReference>
<feature type="active site" description="Proton donor" evidence="4">
    <location>
        <position position="49"/>
    </location>
</feature>
<dbReference type="SUPFAM" id="SSF51430">
    <property type="entry name" value="NAD(P)-linked oxidoreductase"/>
    <property type="match status" value="1"/>
</dbReference>
<dbReference type="PIRSF" id="PIRSF000097">
    <property type="entry name" value="AKR"/>
    <property type="match status" value="1"/>
</dbReference>
<dbReference type="PANTHER" id="PTHR43827">
    <property type="entry name" value="2,5-DIKETO-D-GLUCONIC ACID REDUCTASE"/>
    <property type="match status" value="1"/>
</dbReference>
<keyword evidence="2" id="KW-0521">NADP</keyword>
<keyword evidence="7" id="KW-0175">Coiled coil</keyword>
<dbReference type="PROSITE" id="PS00798">
    <property type="entry name" value="ALDOKETO_REDUCTASE_1"/>
    <property type="match status" value="1"/>
</dbReference>
<dbReference type="AlphaFoldDB" id="A0A7M2RH73"/>
<comment type="similarity">
    <text evidence="1">Belongs to the aldo/keto reductase family.</text>
</comment>
<evidence type="ECO:0000313" key="9">
    <source>
        <dbReference type="EMBL" id="QOV19354.1"/>
    </source>
</evidence>
<evidence type="ECO:0000256" key="6">
    <source>
        <dbReference type="PIRSR" id="PIRSR000097-3"/>
    </source>
</evidence>
<dbReference type="RefSeq" id="WP_193735674.1">
    <property type="nucleotide sequence ID" value="NZ_CP063304.1"/>
</dbReference>
<dbReference type="InterPro" id="IPR018170">
    <property type="entry name" value="Aldo/ket_reductase_CS"/>
</dbReference>
<sequence>MQTTITLNNGIKIPQVGLGVFRATTEEAENAAKWALEAGYRHIDTAKAYGNESGVGKAVAESGLHRSDIFITTKLWNEDVRAHRTKEALENSLKELQTEYIDLYLIHWPADGFQDAWKEMEELYHDGKIKAIGVSNFHPHHLQDLAKISTVKPAIDQLESHPYMNNQKVIDYCKENGIQPEVWSPLGGKGAAPLADPKISEIAQKYQKTPAQIIIRWHIQRGVVVLPKSIHQDRITSNFDVFDFTLSDEDMQAINALDRNQRVGSDPDNFDF</sequence>
<evidence type="ECO:0000256" key="3">
    <source>
        <dbReference type="ARBA" id="ARBA00023002"/>
    </source>
</evidence>
<dbReference type="PRINTS" id="PR00069">
    <property type="entry name" value="ALDKETRDTASE"/>
</dbReference>
<dbReference type="PROSITE" id="PS00063">
    <property type="entry name" value="ALDOKETO_REDUCTASE_3"/>
    <property type="match status" value="1"/>
</dbReference>
<dbReference type="Gene3D" id="3.20.20.100">
    <property type="entry name" value="NADP-dependent oxidoreductase domain"/>
    <property type="match status" value="1"/>
</dbReference>
<dbReference type="FunFam" id="3.20.20.100:FF:000015">
    <property type="entry name" value="Oxidoreductase, aldo/keto reductase family"/>
    <property type="match status" value="1"/>
</dbReference>
<feature type="site" description="Lowers pKa of active site Tyr" evidence="6">
    <location>
        <position position="74"/>
    </location>
</feature>
<evidence type="ECO:0000256" key="7">
    <source>
        <dbReference type="SAM" id="Coils"/>
    </source>
</evidence>